<dbReference type="RefSeq" id="WP_380082924.1">
    <property type="nucleotide sequence ID" value="NZ_JBHSWD010000001.1"/>
</dbReference>
<organism evidence="1 2">
    <name type="scientific">Deinococcus lacus</name>
    <dbReference type="NCBI Taxonomy" id="392561"/>
    <lineage>
        <taxon>Bacteria</taxon>
        <taxon>Thermotogati</taxon>
        <taxon>Deinococcota</taxon>
        <taxon>Deinococci</taxon>
        <taxon>Deinococcales</taxon>
        <taxon>Deinococcaceae</taxon>
        <taxon>Deinococcus</taxon>
    </lineage>
</organism>
<comment type="caution">
    <text evidence="1">The sequence shown here is derived from an EMBL/GenBank/DDBJ whole genome shotgun (WGS) entry which is preliminary data.</text>
</comment>
<evidence type="ECO:0000313" key="1">
    <source>
        <dbReference type="EMBL" id="MFC6591908.1"/>
    </source>
</evidence>
<gene>
    <name evidence="1" type="ORF">ACFP81_07745</name>
</gene>
<dbReference type="EMBL" id="JBHSWD010000001">
    <property type="protein sequence ID" value="MFC6591908.1"/>
    <property type="molecule type" value="Genomic_DNA"/>
</dbReference>
<name>A0ABW1YEP8_9DEIO</name>
<protein>
    <submittedName>
        <fullName evidence="1">Uncharacterized protein</fullName>
    </submittedName>
</protein>
<accession>A0ABW1YEP8</accession>
<sequence>MADHHLNEITIDGKTYPLGHLRSLEYEFTGIDSKDGQTRTFKVRVVFTDHCYTRIPSPDEVFYEDEVVTDTAKELRIFDRKRYTFSLALPQAVKGLMGTRCFFGDRNNYFFIKLENGQQFHVYFQVVHIGKGRLLMRIQSAYQTHQKSGLQSIPFGGILKGVSEGRPPLARR</sequence>
<keyword evidence="2" id="KW-1185">Reference proteome</keyword>
<evidence type="ECO:0000313" key="2">
    <source>
        <dbReference type="Proteomes" id="UP001596297"/>
    </source>
</evidence>
<reference evidence="2" key="1">
    <citation type="journal article" date="2019" name="Int. J. Syst. Evol. Microbiol.">
        <title>The Global Catalogue of Microorganisms (GCM) 10K type strain sequencing project: providing services to taxonomists for standard genome sequencing and annotation.</title>
        <authorList>
            <consortium name="The Broad Institute Genomics Platform"/>
            <consortium name="The Broad Institute Genome Sequencing Center for Infectious Disease"/>
            <person name="Wu L."/>
            <person name="Ma J."/>
        </authorList>
    </citation>
    <scope>NUCLEOTIDE SEQUENCE [LARGE SCALE GENOMIC DNA]</scope>
    <source>
        <strain evidence="2">CGMCC 1.15772</strain>
    </source>
</reference>
<proteinExistence type="predicted"/>
<dbReference type="Proteomes" id="UP001596297">
    <property type="component" value="Unassembled WGS sequence"/>
</dbReference>